<evidence type="ECO:0000313" key="3">
    <source>
        <dbReference type="Proteomes" id="UP000612585"/>
    </source>
</evidence>
<dbReference type="Gene3D" id="3.40.50.150">
    <property type="entry name" value="Vaccinia Virus protein VP39"/>
    <property type="match status" value="1"/>
</dbReference>
<evidence type="ECO:0000313" key="2">
    <source>
        <dbReference type="EMBL" id="GIJ53625.1"/>
    </source>
</evidence>
<dbReference type="EMBL" id="BOPG01000008">
    <property type="protein sequence ID" value="GIJ53625.1"/>
    <property type="molecule type" value="Genomic_DNA"/>
</dbReference>
<accession>A0A8J3Z1I3</accession>
<comment type="caution">
    <text evidence="2">The sequence shown here is derived from an EMBL/GenBank/DDBJ whole genome shotgun (WGS) entry which is preliminary data.</text>
</comment>
<keyword evidence="2" id="KW-0489">Methyltransferase</keyword>
<dbReference type="SUPFAM" id="SSF53335">
    <property type="entry name" value="S-adenosyl-L-methionine-dependent methyltransferases"/>
    <property type="match status" value="1"/>
</dbReference>
<protein>
    <submittedName>
        <fullName evidence="2">Methyltransferase</fullName>
    </submittedName>
</protein>
<reference evidence="2" key="1">
    <citation type="submission" date="2021-01" db="EMBL/GenBank/DDBJ databases">
        <title>Whole genome shotgun sequence of Virgisporangium aurantiacum NBRC 16421.</title>
        <authorList>
            <person name="Komaki H."/>
            <person name="Tamura T."/>
        </authorList>
    </citation>
    <scope>NUCLEOTIDE SEQUENCE</scope>
    <source>
        <strain evidence="2">NBRC 16421</strain>
    </source>
</reference>
<gene>
    <name evidence="2" type="ORF">Vau01_011410</name>
</gene>
<dbReference type="GO" id="GO:0032259">
    <property type="term" value="P:methylation"/>
    <property type="evidence" value="ECO:0007669"/>
    <property type="project" value="UniProtKB-KW"/>
</dbReference>
<sequence>MTDFASFERAGWAEKAAGYDRLLGRVTAHVTNDVLDAAGVSAGSRLLDVGCGGGAACGAAAERGAIPVGVDLAPAMVELARERYPELDFLVGSASDLPVTGPFDAVIGNFLVHHLAEPEAAVGRFAEVLAPGGRLALTSWDEPHRNRLVGVLAEAIAAVGARPPAGLPPGPPFFRFADHDEFAALLGGAGFTGVSVVTIAFPHRIAGPDELWNTLISGTVRTAAVVEGQPDDVRAAIRAEFDRLVAEHGSSVPVSVTLAAGRS</sequence>
<dbReference type="GO" id="GO:0008757">
    <property type="term" value="F:S-adenosylmethionine-dependent methyltransferase activity"/>
    <property type="evidence" value="ECO:0007669"/>
    <property type="project" value="InterPro"/>
</dbReference>
<keyword evidence="3" id="KW-1185">Reference proteome</keyword>
<dbReference type="CDD" id="cd02440">
    <property type="entry name" value="AdoMet_MTases"/>
    <property type="match status" value="1"/>
</dbReference>
<dbReference type="InterPro" id="IPR013216">
    <property type="entry name" value="Methyltransf_11"/>
</dbReference>
<feature type="domain" description="Methyltransferase type 11" evidence="1">
    <location>
        <begin position="47"/>
        <end position="136"/>
    </location>
</feature>
<keyword evidence="2" id="KW-0808">Transferase</keyword>
<dbReference type="Pfam" id="PF08241">
    <property type="entry name" value="Methyltransf_11"/>
    <property type="match status" value="1"/>
</dbReference>
<organism evidence="2 3">
    <name type="scientific">Virgisporangium aurantiacum</name>
    <dbReference type="NCBI Taxonomy" id="175570"/>
    <lineage>
        <taxon>Bacteria</taxon>
        <taxon>Bacillati</taxon>
        <taxon>Actinomycetota</taxon>
        <taxon>Actinomycetes</taxon>
        <taxon>Micromonosporales</taxon>
        <taxon>Micromonosporaceae</taxon>
        <taxon>Virgisporangium</taxon>
    </lineage>
</organism>
<dbReference type="InterPro" id="IPR029063">
    <property type="entry name" value="SAM-dependent_MTases_sf"/>
</dbReference>
<dbReference type="PANTHER" id="PTHR43591">
    <property type="entry name" value="METHYLTRANSFERASE"/>
    <property type="match status" value="1"/>
</dbReference>
<evidence type="ECO:0000259" key="1">
    <source>
        <dbReference type="Pfam" id="PF08241"/>
    </source>
</evidence>
<proteinExistence type="predicted"/>
<dbReference type="AlphaFoldDB" id="A0A8J3Z1I3"/>
<dbReference type="RefSeq" id="WP_203988065.1">
    <property type="nucleotide sequence ID" value="NZ_BOPG01000008.1"/>
</dbReference>
<dbReference type="Proteomes" id="UP000612585">
    <property type="component" value="Unassembled WGS sequence"/>
</dbReference>
<name>A0A8J3Z1I3_9ACTN</name>